<dbReference type="EMBL" id="LJIJ01000470">
    <property type="protein sequence ID" value="ODM97127.1"/>
    <property type="molecule type" value="Genomic_DNA"/>
</dbReference>
<dbReference type="GO" id="GO:0030100">
    <property type="term" value="P:regulation of endocytosis"/>
    <property type="evidence" value="ECO:0007669"/>
    <property type="project" value="TreeGrafter"/>
</dbReference>
<dbReference type="GO" id="GO:0008270">
    <property type="term" value="F:zinc ion binding"/>
    <property type="evidence" value="ECO:0007669"/>
    <property type="project" value="UniProtKB-KW"/>
</dbReference>
<evidence type="ECO:0000256" key="3">
    <source>
        <dbReference type="ARBA" id="ARBA00022771"/>
    </source>
</evidence>
<dbReference type="GO" id="GO:0005096">
    <property type="term" value="F:GTPase activator activity"/>
    <property type="evidence" value="ECO:0007669"/>
    <property type="project" value="UniProtKB-KW"/>
</dbReference>
<keyword evidence="7" id="KW-1185">Reference proteome</keyword>
<evidence type="ECO:0000256" key="5">
    <source>
        <dbReference type="SAM" id="MobiDB-lite"/>
    </source>
</evidence>
<dbReference type="PANTHER" id="PTHR46395">
    <property type="entry name" value="ADP-RIBOSYLATION FACTOR GTPASE-ACTIVATING PROTEIN 1"/>
    <property type="match status" value="1"/>
</dbReference>
<protein>
    <submittedName>
        <fullName evidence="6">ADP-ribosylation factor GTPase-activating protein 1</fullName>
    </submittedName>
</protein>
<keyword evidence="1" id="KW-0343">GTPase activation</keyword>
<evidence type="ECO:0000256" key="4">
    <source>
        <dbReference type="ARBA" id="ARBA00022833"/>
    </source>
</evidence>
<organism evidence="6 7">
    <name type="scientific">Orchesella cincta</name>
    <name type="common">Springtail</name>
    <name type="synonym">Podura cincta</name>
    <dbReference type="NCBI Taxonomy" id="48709"/>
    <lineage>
        <taxon>Eukaryota</taxon>
        <taxon>Metazoa</taxon>
        <taxon>Ecdysozoa</taxon>
        <taxon>Arthropoda</taxon>
        <taxon>Hexapoda</taxon>
        <taxon>Collembola</taxon>
        <taxon>Entomobryomorpha</taxon>
        <taxon>Entomobryoidea</taxon>
        <taxon>Orchesellidae</taxon>
        <taxon>Orchesellinae</taxon>
        <taxon>Orchesella</taxon>
    </lineage>
</organism>
<comment type="caution">
    <text evidence="6">The sequence shown here is derived from an EMBL/GenBank/DDBJ whole genome shotgun (WGS) entry which is preliminary data.</text>
</comment>
<dbReference type="GO" id="GO:0032012">
    <property type="term" value="P:regulation of ARF protein signal transduction"/>
    <property type="evidence" value="ECO:0007669"/>
    <property type="project" value="TreeGrafter"/>
</dbReference>
<evidence type="ECO:0000313" key="6">
    <source>
        <dbReference type="EMBL" id="ODM97127.1"/>
    </source>
</evidence>
<keyword evidence="2" id="KW-0479">Metal-binding</keyword>
<feature type="compositionally biased region" description="Gly residues" evidence="5">
    <location>
        <begin position="78"/>
        <end position="98"/>
    </location>
</feature>
<dbReference type="GO" id="GO:0000139">
    <property type="term" value="C:Golgi membrane"/>
    <property type="evidence" value="ECO:0007669"/>
    <property type="project" value="TreeGrafter"/>
</dbReference>
<sequence>MGIQQKYNTSAAALYRDKIQTEAQGSSWDENHAKRTVKAGRSSVKKSANTSSSSSTSANGSSRDFPKSASSPAFPKTAGGGGGGANSYTNGGGGGYQNGGDATDYYSGGSSYQGGSAGVGGSLTFADKKKIENASRPENLTPAEGGRYTGFGYSMDPPPRSQSNDVLDTAVTSLTKGWSMFSIAATKIASTASENAWKFGGIASQKAQELHGSVTDKVSEIQRKGLKDGLSSIVQSVSTNSLSNSNSYSHEP</sequence>
<name>A0A1D2MVK9_ORCCI</name>
<dbReference type="PANTHER" id="PTHR46395:SF1">
    <property type="entry name" value="ADP-RIBOSYLATION FACTOR GTPASE-ACTIVATING PROTEIN 1"/>
    <property type="match status" value="1"/>
</dbReference>
<dbReference type="STRING" id="48709.A0A1D2MVK9"/>
<dbReference type="AlphaFoldDB" id="A0A1D2MVK9"/>
<proteinExistence type="predicted"/>
<reference evidence="6 7" key="1">
    <citation type="journal article" date="2016" name="Genome Biol. Evol.">
        <title>Gene Family Evolution Reflects Adaptation to Soil Environmental Stressors in the Genome of the Collembolan Orchesella cincta.</title>
        <authorList>
            <person name="Faddeeva-Vakhrusheva A."/>
            <person name="Derks M.F."/>
            <person name="Anvar S.Y."/>
            <person name="Agamennone V."/>
            <person name="Suring W."/>
            <person name="Smit S."/>
            <person name="van Straalen N.M."/>
            <person name="Roelofs D."/>
        </authorList>
    </citation>
    <scope>NUCLEOTIDE SEQUENCE [LARGE SCALE GENOMIC DNA]</scope>
    <source>
        <tissue evidence="6">Mixed pool</tissue>
    </source>
</reference>
<evidence type="ECO:0000256" key="1">
    <source>
        <dbReference type="ARBA" id="ARBA00022468"/>
    </source>
</evidence>
<evidence type="ECO:0000313" key="7">
    <source>
        <dbReference type="Proteomes" id="UP000094527"/>
    </source>
</evidence>
<evidence type="ECO:0000256" key="2">
    <source>
        <dbReference type="ARBA" id="ARBA00022723"/>
    </source>
</evidence>
<keyword evidence="3" id="KW-0863">Zinc-finger</keyword>
<feature type="region of interest" description="Disordered" evidence="5">
    <location>
        <begin position="21"/>
        <end position="107"/>
    </location>
</feature>
<feature type="compositionally biased region" description="Low complexity" evidence="5">
    <location>
        <begin position="45"/>
        <end position="62"/>
    </location>
</feature>
<keyword evidence="4" id="KW-0862">Zinc</keyword>
<feature type="region of interest" description="Disordered" evidence="5">
    <location>
        <begin position="131"/>
        <end position="163"/>
    </location>
</feature>
<dbReference type="Proteomes" id="UP000094527">
    <property type="component" value="Unassembled WGS sequence"/>
</dbReference>
<dbReference type="OrthoDB" id="983479at2759"/>
<accession>A0A1D2MVK9</accession>
<gene>
    <name evidence="6" type="ORF">Ocin01_09553</name>
</gene>